<name>A0A919LDR7_9ACTN</name>
<dbReference type="EMBL" id="BNEE01000006">
    <property type="protein sequence ID" value="GHI86781.1"/>
    <property type="molecule type" value="Genomic_DNA"/>
</dbReference>
<feature type="domain" description="Transglutaminase-like" evidence="2">
    <location>
        <begin position="77"/>
        <end position="187"/>
    </location>
</feature>
<protein>
    <recommendedName>
        <fullName evidence="2">Transglutaminase-like domain-containing protein</fullName>
    </recommendedName>
</protein>
<sequence>MTSSMLRPRGRARTTATAPPAAAAAGSTAPTPILDWRHPRVTALVRRLAAQAGGAGGATGADEAAAGPAREAEAADPARQVEALYRAHRWISSAVRPVYSVQDERPVSEVLRLGRGSCSQRLAVLESVARASGVATRVRGLLVDGTFWYPRFPHLRRIVPDQVLLAWPEFRLGDPAGPGGPAGSWLTVSELFGGLRPLDAGPGEGFTNAGAETLFEALSRTAIDWDAAPACPASGAASGPDADTGAGAGAGAGPACDLSAYVLTDLGHYDSRDELFARHGQTLCPMARLLAEPVLGRRAAGAA</sequence>
<evidence type="ECO:0000256" key="1">
    <source>
        <dbReference type="SAM" id="MobiDB-lite"/>
    </source>
</evidence>
<feature type="compositionally biased region" description="Low complexity" evidence="1">
    <location>
        <begin position="60"/>
        <end position="75"/>
    </location>
</feature>
<evidence type="ECO:0000313" key="3">
    <source>
        <dbReference type="EMBL" id="GHI86781.1"/>
    </source>
</evidence>
<proteinExistence type="predicted"/>
<accession>A0A919LDR7</accession>
<feature type="compositionally biased region" description="Low complexity" evidence="1">
    <location>
        <begin position="13"/>
        <end position="32"/>
    </location>
</feature>
<feature type="region of interest" description="Disordered" evidence="1">
    <location>
        <begin position="54"/>
        <end position="75"/>
    </location>
</feature>
<feature type="region of interest" description="Disordered" evidence="1">
    <location>
        <begin position="1"/>
        <end position="35"/>
    </location>
</feature>
<reference evidence="3" key="1">
    <citation type="submission" date="2020-09" db="EMBL/GenBank/DDBJ databases">
        <title>Whole genome shotgun sequence of Streptomyces xanthophaeus NBRC 12829.</title>
        <authorList>
            <person name="Komaki H."/>
            <person name="Tamura T."/>
        </authorList>
    </citation>
    <scope>NUCLEOTIDE SEQUENCE</scope>
    <source>
        <strain evidence="3">NBRC 12829</strain>
    </source>
</reference>
<dbReference type="OrthoDB" id="4461372at2"/>
<dbReference type="AlphaFoldDB" id="A0A919LDR7"/>
<evidence type="ECO:0000313" key="4">
    <source>
        <dbReference type="Proteomes" id="UP000600026"/>
    </source>
</evidence>
<dbReference type="Pfam" id="PF01841">
    <property type="entry name" value="Transglut_core"/>
    <property type="match status" value="1"/>
</dbReference>
<dbReference type="Proteomes" id="UP000600026">
    <property type="component" value="Unassembled WGS sequence"/>
</dbReference>
<gene>
    <name evidence="3" type="ORF">Sxan_41450</name>
</gene>
<dbReference type="InterPro" id="IPR002931">
    <property type="entry name" value="Transglutaminase-like"/>
</dbReference>
<keyword evidence="4" id="KW-1185">Reference proteome</keyword>
<evidence type="ECO:0000259" key="2">
    <source>
        <dbReference type="Pfam" id="PF01841"/>
    </source>
</evidence>
<comment type="caution">
    <text evidence="3">The sequence shown here is derived from an EMBL/GenBank/DDBJ whole genome shotgun (WGS) entry which is preliminary data.</text>
</comment>
<dbReference type="RefSeq" id="WP_031145743.1">
    <property type="nucleotide sequence ID" value="NZ_BNEE01000006.1"/>
</dbReference>
<organism evidence="3 4">
    <name type="scientific">Streptomyces xanthophaeus</name>
    <dbReference type="NCBI Taxonomy" id="67385"/>
    <lineage>
        <taxon>Bacteria</taxon>
        <taxon>Bacillati</taxon>
        <taxon>Actinomycetota</taxon>
        <taxon>Actinomycetes</taxon>
        <taxon>Kitasatosporales</taxon>
        <taxon>Streptomycetaceae</taxon>
        <taxon>Streptomyces</taxon>
    </lineage>
</organism>